<proteinExistence type="predicted"/>
<accession>A0A1S3D3W6</accession>
<reference evidence="2" key="1">
    <citation type="submission" date="2025-08" db="UniProtKB">
        <authorList>
            <consortium name="RefSeq"/>
        </authorList>
    </citation>
    <scope>IDENTIFICATION</scope>
</reference>
<keyword evidence="1" id="KW-1185">Reference proteome</keyword>
<dbReference type="KEGG" id="dci:103510814"/>
<dbReference type="PaxDb" id="121845-A0A1S3D3W6"/>
<dbReference type="AlphaFoldDB" id="A0A1S3D3W6"/>
<dbReference type="Proteomes" id="UP000079169">
    <property type="component" value="Unplaced"/>
</dbReference>
<name>A0A1S3D3W6_DIACI</name>
<dbReference type="STRING" id="121845.A0A1S3D3W6"/>
<evidence type="ECO:0000313" key="1">
    <source>
        <dbReference type="Proteomes" id="UP000079169"/>
    </source>
</evidence>
<sequence length="170" mass="19101">MKTLQAINEEILQRISHLETSSQTNVKTLFNITKQISGVEHLHSSMMELLESIETIENKVDYNLPTIQREISKLEFGVAQINSTLQVVNETRESDANYLKSTVSTLATLQEKVEANNIIMQALRNGRSEGLSLSSQLDDSKNLSPETIMQQMNKIHDSYLQVVGKLPNGK</sequence>
<evidence type="ECO:0000313" key="2">
    <source>
        <dbReference type="RefSeq" id="XP_008473734.2"/>
    </source>
</evidence>
<dbReference type="GeneID" id="103510814"/>
<gene>
    <name evidence="2" type="primary">LOC103510814</name>
</gene>
<dbReference type="RefSeq" id="XP_008473734.2">
    <property type="nucleotide sequence ID" value="XM_008475512.2"/>
</dbReference>
<protein>
    <submittedName>
        <fullName evidence="2">Protein scabrous-like</fullName>
    </submittedName>
</protein>
<organism evidence="1 2">
    <name type="scientific">Diaphorina citri</name>
    <name type="common">Asian citrus psyllid</name>
    <dbReference type="NCBI Taxonomy" id="121845"/>
    <lineage>
        <taxon>Eukaryota</taxon>
        <taxon>Metazoa</taxon>
        <taxon>Ecdysozoa</taxon>
        <taxon>Arthropoda</taxon>
        <taxon>Hexapoda</taxon>
        <taxon>Insecta</taxon>
        <taxon>Pterygota</taxon>
        <taxon>Neoptera</taxon>
        <taxon>Paraneoptera</taxon>
        <taxon>Hemiptera</taxon>
        <taxon>Sternorrhyncha</taxon>
        <taxon>Psylloidea</taxon>
        <taxon>Psyllidae</taxon>
        <taxon>Diaphorininae</taxon>
        <taxon>Diaphorina</taxon>
    </lineage>
</organism>